<dbReference type="InterPro" id="IPR051454">
    <property type="entry name" value="RNA/ubiquinone_mod_enzymes"/>
</dbReference>
<dbReference type="RefSeq" id="WP_204445570.1">
    <property type="nucleotide sequence ID" value="NZ_JACJKY010000006.1"/>
</dbReference>
<evidence type="ECO:0000256" key="1">
    <source>
        <dbReference type="ARBA" id="ARBA00022670"/>
    </source>
</evidence>
<evidence type="ECO:0000259" key="4">
    <source>
        <dbReference type="Pfam" id="PF16325"/>
    </source>
</evidence>
<dbReference type="InterPro" id="IPR001539">
    <property type="entry name" value="Peptidase_U32"/>
</dbReference>
<evidence type="ECO:0000256" key="2">
    <source>
        <dbReference type="ARBA" id="ARBA00022801"/>
    </source>
</evidence>
<gene>
    <name evidence="5" type="ORF">H6A12_05270</name>
</gene>
<name>A0A938X5F8_9FIRM</name>
<evidence type="ECO:0000256" key="3">
    <source>
        <dbReference type="ARBA" id="ARBA00038374"/>
    </source>
</evidence>
<dbReference type="Gene3D" id="2.40.30.10">
    <property type="entry name" value="Translation factors"/>
    <property type="match status" value="1"/>
</dbReference>
<dbReference type="GO" id="GO:0006508">
    <property type="term" value="P:proteolysis"/>
    <property type="evidence" value="ECO:0007669"/>
    <property type="project" value="UniProtKB-KW"/>
</dbReference>
<dbReference type="PROSITE" id="PS01276">
    <property type="entry name" value="PEPTIDASE_U32"/>
    <property type="match status" value="1"/>
</dbReference>
<dbReference type="PANTHER" id="PTHR30217:SF6">
    <property type="entry name" value="TRNA HYDROXYLATION PROTEIN P"/>
    <property type="match status" value="1"/>
</dbReference>
<reference evidence="5" key="2">
    <citation type="journal article" date="2021" name="Sci. Rep.">
        <title>The distribution of antibiotic resistance genes in chicken gut microbiota commensals.</title>
        <authorList>
            <person name="Juricova H."/>
            <person name="Matiasovicova J."/>
            <person name="Kubasova T."/>
            <person name="Cejkova D."/>
            <person name="Rychlik I."/>
        </authorList>
    </citation>
    <scope>NUCLEOTIDE SEQUENCE</scope>
    <source>
        <strain evidence="5">An559</strain>
    </source>
</reference>
<sequence>MICTKIPEVLAPAGDFERLKAAVTYGADAVYLAGKQFGMRASQTNFDEESLVRAVEYCHAHGVRVYLTVNVLPRNEEIDALPPYLCQAAEAGVDAMIVSDLGTLSLVKRVIPQMEIHISTQTGIVNYETANVLYEMGAKRVVLARELSLREIAEIRRRTPPELEIEAFVHGAMCMSFSGRCVISNYLTGRDANRGECAQPCRWGYHLMEEKRPGLYFPVFEDEKGSYILNAKDLCMIEYIDALAEAGITSFKIEGRAKSSYYVSVVTNAYRIAVDDYLRDPAHFSLRPWLLEEVTKVSHRQYSTGFYFGTPEQYYQNGGYIREYDIVALVSGYEDGRLLLTQKNKFCAGDTVEVLEPGKEPVSFVVSDMKNAEGEPIDAACHPEMTLSVSFDRPLAVASVVRKAK</sequence>
<dbReference type="Proteomes" id="UP000774750">
    <property type="component" value="Unassembled WGS sequence"/>
</dbReference>
<evidence type="ECO:0000313" key="5">
    <source>
        <dbReference type="EMBL" id="MBM6920566.1"/>
    </source>
</evidence>
<dbReference type="EMBL" id="JACJKY010000006">
    <property type="protein sequence ID" value="MBM6920566.1"/>
    <property type="molecule type" value="Genomic_DNA"/>
</dbReference>
<comment type="similarity">
    <text evidence="3">Belongs to the peptidase U32 family.</text>
</comment>
<organism evidence="5 6">
    <name type="scientific">Merdimmobilis hominis</name>
    <dbReference type="NCBI Taxonomy" id="2897707"/>
    <lineage>
        <taxon>Bacteria</taxon>
        <taxon>Bacillati</taxon>
        <taxon>Bacillota</taxon>
        <taxon>Clostridia</taxon>
        <taxon>Eubacteriales</taxon>
        <taxon>Oscillospiraceae</taxon>
        <taxon>Merdimmobilis</taxon>
    </lineage>
</organism>
<dbReference type="PANTHER" id="PTHR30217">
    <property type="entry name" value="PEPTIDASE U32 FAMILY"/>
    <property type="match status" value="1"/>
</dbReference>
<keyword evidence="1" id="KW-0645">Protease</keyword>
<proteinExistence type="inferred from homology"/>
<keyword evidence="2" id="KW-0378">Hydrolase</keyword>
<reference evidence="5" key="1">
    <citation type="submission" date="2020-08" db="EMBL/GenBank/DDBJ databases">
        <authorList>
            <person name="Cejkova D."/>
            <person name="Kubasova T."/>
            <person name="Jahodarova E."/>
            <person name="Rychlik I."/>
        </authorList>
    </citation>
    <scope>NUCLEOTIDE SEQUENCE</scope>
    <source>
        <strain evidence="5">An559</strain>
    </source>
</reference>
<dbReference type="SUPFAM" id="SSF51366">
    <property type="entry name" value="Ribulose-phoshate binding barrel"/>
    <property type="match status" value="1"/>
</dbReference>
<dbReference type="AlphaFoldDB" id="A0A938X5F8"/>
<feature type="domain" description="Peptidase family U32 C-terminal" evidence="4">
    <location>
        <begin position="322"/>
        <end position="402"/>
    </location>
</feature>
<protein>
    <submittedName>
        <fullName evidence="5">U32 family peptidase</fullName>
    </submittedName>
</protein>
<accession>A0A938X5F8</accession>
<dbReference type="GO" id="GO:0008233">
    <property type="term" value="F:peptidase activity"/>
    <property type="evidence" value="ECO:0007669"/>
    <property type="project" value="UniProtKB-KW"/>
</dbReference>
<keyword evidence="6" id="KW-1185">Reference proteome</keyword>
<dbReference type="InterPro" id="IPR032525">
    <property type="entry name" value="Peptidase_U32_C"/>
</dbReference>
<dbReference type="Pfam" id="PF16325">
    <property type="entry name" value="Peptidase_U32_C"/>
    <property type="match status" value="1"/>
</dbReference>
<dbReference type="Pfam" id="PF01136">
    <property type="entry name" value="Peptidase_U32"/>
    <property type="match status" value="1"/>
</dbReference>
<evidence type="ECO:0000313" key="6">
    <source>
        <dbReference type="Proteomes" id="UP000774750"/>
    </source>
</evidence>
<comment type="caution">
    <text evidence="5">The sequence shown here is derived from an EMBL/GenBank/DDBJ whole genome shotgun (WGS) entry which is preliminary data.</text>
</comment>
<dbReference type="InterPro" id="IPR011060">
    <property type="entry name" value="RibuloseP-bd_barrel"/>
</dbReference>